<dbReference type="KEGG" id="hhy:Halhy_2470"/>
<dbReference type="HOGENOM" id="CLU_2105546_0_0_10"/>
<dbReference type="NCBIfam" id="TIGR04183">
    <property type="entry name" value="Por_Secre_tail"/>
    <property type="match status" value="1"/>
</dbReference>
<protein>
    <recommendedName>
        <fullName evidence="1">Secretion system C-terminal sorting domain-containing protein</fullName>
    </recommendedName>
</protein>
<dbReference type="Proteomes" id="UP000008461">
    <property type="component" value="Chromosome"/>
</dbReference>
<dbReference type="AlphaFoldDB" id="F4KXH2"/>
<name>F4KXH2_HALH1</name>
<evidence type="ECO:0000313" key="3">
    <source>
        <dbReference type="Proteomes" id="UP000008461"/>
    </source>
</evidence>
<dbReference type="RefSeq" id="WP_013764892.1">
    <property type="nucleotide sequence ID" value="NC_015510.1"/>
</dbReference>
<proteinExistence type="predicted"/>
<evidence type="ECO:0000313" key="2">
    <source>
        <dbReference type="EMBL" id="AEE50343.1"/>
    </source>
</evidence>
<dbReference type="OrthoDB" id="9816167at2"/>
<dbReference type="STRING" id="760192.Halhy_2470"/>
<feature type="domain" description="Secretion system C-terminal sorting" evidence="1">
    <location>
        <begin position="43"/>
        <end position="111"/>
    </location>
</feature>
<reference evidence="2 3" key="1">
    <citation type="journal article" date="2011" name="Stand. Genomic Sci.">
        <title>Complete genome sequence of Haliscomenobacter hydrossis type strain (O).</title>
        <authorList>
            <consortium name="US DOE Joint Genome Institute (JGI-PGF)"/>
            <person name="Daligault H."/>
            <person name="Lapidus A."/>
            <person name="Zeytun A."/>
            <person name="Nolan M."/>
            <person name="Lucas S."/>
            <person name="Del Rio T.G."/>
            <person name="Tice H."/>
            <person name="Cheng J.F."/>
            <person name="Tapia R."/>
            <person name="Han C."/>
            <person name="Goodwin L."/>
            <person name="Pitluck S."/>
            <person name="Liolios K."/>
            <person name="Pagani I."/>
            <person name="Ivanova N."/>
            <person name="Huntemann M."/>
            <person name="Mavromatis K."/>
            <person name="Mikhailova N."/>
            <person name="Pati A."/>
            <person name="Chen A."/>
            <person name="Palaniappan K."/>
            <person name="Land M."/>
            <person name="Hauser L."/>
            <person name="Brambilla E.M."/>
            <person name="Rohde M."/>
            <person name="Verbarg S."/>
            <person name="Goker M."/>
            <person name="Bristow J."/>
            <person name="Eisen J.A."/>
            <person name="Markowitz V."/>
            <person name="Hugenholtz P."/>
            <person name="Kyrpides N.C."/>
            <person name="Klenk H.P."/>
            <person name="Woyke T."/>
        </authorList>
    </citation>
    <scope>NUCLEOTIDE SEQUENCE [LARGE SCALE GENOMIC DNA]</scope>
    <source>
        <strain evidence="3">ATCC 27775 / DSM 1100 / LMG 10767 / O</strain>
    </source>
</reference>
<dbReference type="InterPro" id="IPR026444">
    <property type="entry name" value="Secre_tail"/>
</dbReference>
<accession>F4KXH2</accession>
<sequence length="115" mass="12862">MKHILLYLTLVLFIIPKAIGQTSAKTGNWYALAEADRGTIIEVFPNPTTTHISLTDVQGVQKVVVFNLAGRQMKAFEDIAPDKKFYVGDLPRGIYLVRIMGDKNKVLTTKKISKQ</sequence>
<gene>
    <name evidence="2" type="ordered locus">Halhy_2470</name>
</gene>
<reference key="2">
    <citation type="submission" date="2011-04" db="EMBL/GenBank/DDBJ databases">
        <title>Complete sequence of chromosome of Haliscomenobacter hydrossis DSM 1100.</title>
        <authorList>
            <consortium name="US DOE Joint Genome Institute (JGI-PGF)"/>
            <person name="Lucas S."/>
            <person name="Han J."/>
            <person name="Lapidus A."/>
            <person name="Bruce D."/>
            <person name="Goodwin L."/>
            <person name="Pitluck S."/>
            <person name="Peters L."/>
            <person name="Kyrpides N."/>
            <person name="Mavromatis K."/>
            <person name="Ivanova N."/>
            <person name="Ovchinnikova G."/>
            <person name="Pagani I."/>
            <person name="Daligault H."/>
            <person name="Detter J.C."/>
            <person name="Han C."/>
            <person name="Land M."/>
            <person name="Hauser L."/>
            <person name="Markowitz V."/>
            <person name="Cheng J.-F."/>
            <person name="Hugenholtz P."/>
            <person name="Woyke T."/>
            <person name="Wu D."/>
            <person name="Verbarg S."/>
            <person name="Frueling A."/>
            <person name="Brambilla E."/>
            <person name="Klenk H.-P."/>
            <person name="Eisen J.A."/>
        </authorList>
    </citation>
    <scope>NUCLEOTIDE SEQUENCE</scope>
    <source>
        <strain>DSM 1100</strain>
    </source>
</reference>
<dbReference type="Pfam" id="PF18962">
    <property type="entry name" value="Por_Secre_tail"/>
    <property type="match status" value="1"/>
</dbReference>
<dbReference type="EMBL" id="CP002691">
    <property type="protein sequence ID" value="AEE50343.1"/>
    <property type="molecule type" value="Genomic_DNA"/>
</dbReference>
<organism evidence="2 3">
    <name type="scientific">Haliscomenobacter hydrossis (strain ATCC 27775 / DSM 1100 / LMG 10767 / O)</name>
    <dbReference type="NCBI Taxonomy" id="760192"/>
    <lineage>
        <taxon>Bacteria</taxon>
        <taxon>Pseudomonadati</taxon>
        <taxon>Bacteroidota</taxon>
        <taxon>Saprospiria</taxon>
        <taxon>Saprospirales</taxon>
        <taxon>Haliscomenobacteraceae</taxon>
        <taxon>Haliscomenobacter</taxon>
    </lineage>
</organism>
<evidence type="ECO:0000259" key="1">
    <source>
        <dbReference type="Pfam" id="PF18962"/>
    </source>
</evidence>
<keyword evidence="3" id="KW-1185">Reference proteome</keyword>